<feature type="binding site" evidence="6">
    <location>
        <position position="65"/>
    </location>
    <ligand>
        <name>Fe cation</name>
        <dbReference type="ChEBI" id="CHEBI:24875"/>
        <note>catalytic</note>
    </ligand>
</feature>
<evidence type="ECO:0000259" key="7">
    <source>
        <dbReference type="Pfam" id="PF13532"/>
    </source>
</evidence>
<keyword evidence="5 6" id="KW-0408">Iron</keyword>
<dbReference type="PANTHER" id="PTHR16557">
    <property type="entry name" value="ALKYLATED DNA REPAIR PROTEIN ALKB-RELATED"/>
    <property type="match status" value="1"/>
</dbReference>
<dbReference type="InterPro" id="IPR004574">
    <property type="entry name" value="Alkb"/>
</dbReference>
<evidence type="ECO:0000256" key="6">
    <source>
        <dbReference type="PIRSR" id="PIRSR604574-2"/>
    </source>
</evidence>
<keyword evidence="9" id="KW-1185">Reference proteome</keyword>
<evidence type="ECO:0000256" key="3">
    <source>
        <dbReference type="ARBA" id="ARBA00022964"/>
    </source>
</evidence>
<organism evidence="8 9">
    <name type="scientific">Tagetes erecta</name>
    <name type="common">African marigold</name>
    <dbReference type="NCBI Taxonomy" id="13708"/>
    <lineage>
        <taxon>Eukaryota</taxon>
        <taxon>Viridiplantae</taxon>
        <taxon>Streptophyta</taxon>
        <taxon>Embryophyta</taxon>
        <taxon>Tracheophyta</taxon>
        <taxon>Spermatophyta</taxon>
        <taxon>Magnoliopsida</taxon>
        <taxon>eudicotyledons</taxon>
        <taxon>Gunneridae</taxon>
        <taxon>Pentapetalae</taxon>
        <taxon>asterids</taxon>
        <taxon>campanulids</taxon>
        <taxon>Asterales</taxon>
        <taxon>Asteraceae</taxon>
        <taxon>Asteroideae</taxon>
        <taxon>Heliantheae alliance</taxon>
        <taxon>Tageteae</taxon>
        <taxon>Tagetes</taxon>
    </lineage>
</organism>
<keyword evidence="3" id="KW-0223">Dioxygenase</keyword>
<dbReference type="Pfam" id="PF13532">
    <property type="entry name" value="2OG-FeII_Oxy_2"/>
    <property type="match status" value="1"/>
</dbReference>
<proteinExistence type="inferred from homology"/>
<reference evidence="8" key="1">
    <citation type="journal article" date="2023" name="bioRxiv">
        <title>Improved chromosome-level genome assembly for marigold (Tagetes erecta).</title>
        <authorList>
            <person name="Jiang F."/>
            <person name="Yuan L."/>
            <person name="Wang S."/>
            <person name="Wang H."/>
            <person name="Xu D."/>
            <person name="Wang A."/>
            <person name="Fan W."/>
        </authorList>
    </citation>
    <scope>NUCLEOTIDE SEQUENCE</scope>
    <source>
        <strain evidence="8">WSJ</strain>
        <tissue evidence="8">Leaf</tissue>
    </source>
</reference>
<dbReference type="GO" id="GO:0035513">
    <property type="term" value="P:oxidative RNA demethylation"/>
    <property type="evidence" value="ECO:0007669"/>
    <property type="project" value="TreeGrafter"/>
</dbReference>
<accession>A0AAD8L0V4</accession>
<comment type="caution">
    <text evidence="8">The sequence shown here is derived from an EMBL/GenBank/DDBJ whole genome shotgun (WGS) entry which is preliminary data.</text>
</comment>
<gene>
    <name evidence="8" type="ORF">QVD17_09390</name>
</gene>
<keyword evidence="2 6" id="KW-0479">Metal-binding</keyword>
<dbReference type="SUPFAM" id="SSF51197">
    <property type="entry name" value="Clavaminate synthase-like"/>
    <property type="match status" value="1"/>
</dbReference>
<sequence length="157" mass="17834">MTRYEKRFRSDGSEPPPLPYEFISLVENAIQDAQSHMGEVEFPSMCPDICVANFYSSILGQLNLHQDCDESSDSLKRGLPVVSISIGSSMKFVYGHSEDENELDDVLLETGDVLIFGGKSRHIFYGVKELNSYSYHRQELHESKLRSGRLNLTLRQI</sequence>
<evidence type="ECO:0000256" key="2">
    <source>
        <dbReference type="ARBA" id="ARBA00022723"/>
    </source>
</evidence>
<dbReference type="EMBL" id="JAUHHV010000002">
    <property type="protein sequence ID" value="KAK1432493.1"/>
    <property type="molecule type" value="Genomic_DNA"/>
</dbReference>
<dbReference type="GO" id="GO:0035516">
    <property type="term" value="F:broad specificity oxidative DNA demethylase activity"/>
    <property type="evidence" value="ECO:0007669"/>
    <property type="project" value="TreeGrafter"/>
</dbReference>
<evidence type="ECO:0000313" key="8">
    <source>
        <dbReference type="EMBL" id="KAK1432493.1"/>
    </source>
</evidence>
<dbReference type="AlphaFoldDB" id="A0AAD8L0V4"/>
<evidence type="ECO:0000256" key="4">
    <source>
        <dbReference type="ARBA" id="ARBA00023002"/>
    </source>
</evidence>
<feature type="domain" description="Alpha-ketoglutarate-dependent dioxygenase AlkB-like" evidence="7">
    <location>
        <begin position="3"/>
        <end position="155"/>
    </location>
</feature>
<evidence type="ECO:0000256" key="5">
    <source>
        <dbReference type="ARBA" id="ARBA00023004"/>
    </source>
</evidence>
<dbReference type="Gene3D" id="2.60.120.590">
    <property type="entry name" value="Alpha-ketoglutarate-dependent dioxygenase AlkB-like"/>
    <property type="match status" value="1"/>
</dbReference>
<comment type="cofactor">
    <cofactor evidence="6">
        <name>Fe(2+)</name>
        <dbReference type="ChEBI" id="CHEBI:29033"/>
    </cofactor>
    <text evidence="6">Binds 1 Fe(2+) ion per subunit.</text>
</comment>
<dbReference type="PANTHER" id="PTHR16557:SF10">
    <property type="entry name" value="2-OXOGLUTARATE-DEPENDENT DIOXYGENASE FAMILY PROTEIN"/>
    <property type="match status" value="1"/>
</dbReference>
<protein>
    <recommendedName>
        <fullName evidence="7">Alpha-ketoglutarate-dependent dioxygenase AlkB-like domain-containing protein</fullName>
    </recommendedName>
</protein>
<name>A0AAD8L0V4_TARER</name>
<dbReference type="GO" id="GO:0005737">
    <property type="term" value="C:cytoplasm"/>
    <property type="evidence" value="ECO:0007669"/>
    <property type="project" value="TreeGrafter"/>
</dbReference>
<comment type="similarity">
    <text evidence="1">Belongs to the alkB family.</text>
</comment>
<dbReference type="InterPro" id="IPR027450">
    <property type="entry name" value="AlkB-like"/>
</dbReference>
<evidence type="ECO:0000313" key="9">
    <source>
        <dbReference type="Proteomes" id="UP001229421"/>
    </source>
</evidence>
<feature type="binding site" evidence="6">
    <location>
        <position position="67"/>
    </location>
    <ligand>
        <name>Fe cation</name>
        <dbReference type="ChEBI" id="CHEBI:24875"/>
        <note>catalytic</note>
    </ligand>
</feature>
<keyword evidence="4" id="KW-0560">Oxidoreductase</keyword>
<dbReference type="Proteomes" id="UP001229421">
    <property type="component" value="Unassembled WGS sequence"/>
</dbReference>
<dbReference type="GO" id="GO:0008198">
    <property type="term" value="F:ferrous iron binding"/>
    <property type="evidence" value="ECO:0007669"/>
    <property type="project" value="TreeGrafter"/>
</dbReference>
<dbReference type="InterPro" id="IPR037151">
    <property type="entry name" value="AlkB-like_sf"/>
</dbReference>
<dbReference type="GO" id="GO:0035515">
    <property type="term" value="F:oxidative RNA demethylase activity"/>
    <property type="evidence" value="ECO:0007669"/>
    <property type="project" value="TreeGrafter"/>
</dbReference>
<evidence type="ECO:0000256" key="1">
    <source>
        <dbReference type="ARBA" id="ARBA00007879"/>
    </source>
</evidence>